<organism evidence="1 2">
    <name type="scientific">Bradyrhizobium erythrophlei</name>
    <dbReference type="NCBI Taxonomy" id="1437360"/>
    <lineage>
        <taxon>Bacteria</taxon>
        <taxon>Pseudomonadati</taxon>
        <taxon>Pseudomonadota</taxon>
        <taxon>Alphaproteobacteria</taxon>
        <taxon>Hyphomicrobiales</taxon>
        <taxon>Nitrobacteraceae</taxon>
        <taxon>Bradyrhizobium</taxon>
    </lineage>
</organism>
<dbReference type="Proteomes" id="UP000184096">
    <property type="component" value="Chromosome I"/>
</dbReference>
<protein>
    <submittedName>
        <fullName evidence="1">Uncharacterized protein</fullName>
    </submittedName>
</protein>
<evidence type="ECO:0000313" key="1">
    <source>
        <dbReference type="EMBL" id="SHN75440.1"/>
    </source>
</evidence>
<proteinExistence type="predicted"/>
<name>A0A1M7TXM1_9BRAD</name>
<gene>
    <name evidence="1" type="ORF">SAMN05444170_2959</name>
</gene>
<evidence type="ECO:0000313" key="2">
    <source>
        <dbReference type="Proteomes" id="UP000184096"/>
    </source>
</evidence>
<accession>A0A1M7TXM1</accession>
<sequence length="165" mass="18100">MSGSRSAILLMVFGVLLTTPVLPRLAHAQSVAGDSLWTVLDVTNAINATIEESKEGVEMREKAVRRFSECSLMYGGLSTMTSNTETRKNYVTAQQATAEIEFQLAKPLQQEKRLELETAARQSVAMMLRTVKAEGTKEIAPLLKSCKALNDSREVRGALQALLQN</sequence>
<reference evidence="2" key="1">
    <citation type="submission" date="2016-11" db="EMBL/GenBank/DDBJ databases">
        <authorList>
            <person name="Varghese N."/>
            <person name="Submissions S."/>
        </authorList>
    </citation>
    <scope>NUCLEOTIDE SEQUENCE [LARGE SCALE GENOMIC DNA]</scope>
    <source>
        <strain evidence="2">GAS401</strain>
    </source>
</reference>
<dbReference type="EMBL" id="LT670849">
    <property type="protein sequence ID" value="SHN75440.1"/>
    <property type="molecule type" value="Genomic_DNA"/>
</dbReference>
<dbReference type="AlphaFoldDB" id="A0A1M7TXM1"/>
<dbReference type="RefSeq" id="WP_072818639.1">
    <property type="nucleotide sequence ID" value="NZ_LT670849.1"/>
</dbReference>
<keyword evidence="2" id="KW-1185">Reference proteome</keyword>